<proteinExistence type="predicted"/>
<dbReference type="SUPFAM" id="SSF56112">
    <property type="entry name" value="Protein kinase-like (PK-like)"/>
    <property type="match status" value="1"/>
</dbReference>
<name>A0A9P4K1D2_9PLEO</name>
<evidence type="ECO:0000259" key="2">
    <source>
        <dbReference type="PROSITE" id="PS50011"/>
    </source>
</evidence>
<evidence type="ECO:0000313" key="3">
    <source>
        <dbReference type="EMBL" id="KAF2261114.1"/>
    </source>
</evidence>
<keyword evidence="4" id="KW-1185">Reference proteome</keyword>
<dbReference type="Proteomes" id="UP000800093">
    <property type="component" value="Unassembled WGS sequence"/>
</dbReference>
<reference evidence="4" key="1">
    <citation type="journal article" date="2020" name="Stud. Mycol.">
        <title>101 Dothideomycetes genomes: A test case for predicting lifestyles and emergence of pathogens.</title>
        <authorList>
            <person name="Haridas S."/>
            <person name="Albert R."/>
            <person name="Binder M."/>
            <person name="Bloem J."/>
            <person name="LaButti K."/>
            <person name="Salamov A."/>
            <person name="Andreopoulos B."/>
            <person name="Baker S."/>
            <person name="Barry K."/>
            <person name="Bills G."/>
            <person name="Bluhm B."/>
            <person name="Cannon C."/>
            <person name="Castanera R."/>
            <person name="Culley D."/>
            <person name="Daum C."/>
            <person name="Ezra D."/>
            <person name="Gonzalez J."/>
            <person name="Henrissat B."/>
            <person name="Kuo A."/>
            <person name="Liang C."/>
            <person name="Lipzen A."/>
            <person name="Lutzoni F."/>
            <person name="Magnuson J."/>
            <person name="Mondo S."/>
            <person name="Nolan M."/>
            <person name="Ohm R."/>
            <person name="Pangilinan J."/>
            <person name="Park H.-J."/>
            <person name="Ramirez L."/>
            <person name="Alfaro M."/>
            <person name="Sun H."/>
            <person name="Tritt A."/>
            <person name="Yoshinaga Y."/>
            <person name="Zwiers L.-H."/>
            <person name="Turgeon B."/>
            <person name="Goodwin S."/>
            <person name="Spatafora J."/>
            <person name="Crous P."/>
            <person name="Grigoriev I."/>
        </authorList>
    </citation>
    <scope>NUCLEOTIDE SEQUENCE [LARGE SCALE GENOMIC DNA]</scope>
    <source>
        <strain evidence="4">CBS 304.66</strain>
    </source>
</reference>
<organism evidence="3 4">
    <name type="scientific">Lojkania enalia</name>
    <dbReference type="NCBI Taxonomy" id="147567"/>
    <lineage>
        <taxon>Eukaryota</taxon>
        <taxon>Fungi</taxon>
        <taxon>Dikarya</taxon>
        <taxon>Ascomycota</taxon>
        <taxon>Pezizomycotina</taxon>
        <taxon>Dothideomycetes</taxon>
        <taxon>Pleosporomycetidae</taxon>
        <taxon>Pleosporales</taxon>
        <taxon>Pleosporales incertae sedis</taxon>
        <taxon>Lojkania</taxon>
    </lineage>
</organism>
<dbReference type="InterPro" id="IPR011009">
    <property type="entry name" value="Kinase-like_dom_sf"/>
</dbReference>
<accession>A0A9P4K1D2</accession>
<dbReference type="InterPro" id="IPR000719">
    <property type="entry name" value="Prot_kinase_dom"/>
</dbReference>
<dbReference type="AlphaFoldDB" id="A0A9P4K1D2"/>
<feature type="region of interest" description="Disordered" evidence="1">
    <location>
        <begin position="180"/>
        <end position="222"/>
    </location>
</feature>
<dbReference type="EMBL" id="ML986664">
    <property type="protein sequence ID" value="KAF2261114.1"/>
    <property type="molecule type" value="Genomic_DNA"/>
</dbReference>
<comment type="caution">
    <text evidence="3">The sequence shown here is derived from an EMBL/GenBank/DDBJ whole genome shotgun (WGS) entry which is preliminary data.</text>
</comment>
<gene>
    <name evidence="3" type="ORF">CC78DRAFT_570751</name>
</gene>
<sequence>MRTEPLGHTSGFDRTPWTAKFADFGSSFARKEVDEGGANYAGTVLYNAPEIEGYTENFVIHEPFEGYKMADVYSFGILIWEILNNGNFFLSSIDSSDSLLCNRRYREYLRKSYLDGGDSILESAIQYIQTIRDEPVDFQIYNTLESVLKCSIRTNPTHRMPMKLVEAILWKNAREERPPITHSLPRLSSGPSQQPPSRVIPKGGEGGSYTKLAHDTYGVRFS</sequence>
<dbReference type="OrthoDB" id="3946338at2759"/>
<dbReference type="PROSITE" id="PS50011">
    <property type="entry name" value="PROTEIN_KINASE_DOM"/>
    <property type="match status" value="1"/>
</dbReference>
<dbReference type="GO" id="GO:0004672">
    <property type="term" value="F:protein kinase activity"/>
    <property type="evidence" value="ECO:0007669"/>
    <property type="project" value="InterPro"/>
</dbReference>
<protein>
    <recommendedName>
        <fullName evidence="2">Protein kinase domain-containing protein</fullName>
    </recommendedName>
</protein>
<dbReference type="GO" id="GO:0005524">
    <property type="term" value="F:ATP binding"/>
    <property type="evidence" value="ECO:0007669"/>
    <property type="project" value="InterPro"/>
</dbReference>
<evidence type="ECO:0000256" key="1">
    <source>
        <dbReference type="SAM" id="MobiDB-lite"/>
    </source>
</evidence>
<dbReference type="Gene3D" id="1.10.510.10">
    <property type="entry name" value="Transferase(Phosphotransferase) domain 1"/>
    <property type="match status" value="1"/>
</dbReference>
<evidence type="ECO:0000313" key="4">
    <source>
        <dbReference type="Proteomes" id="UP000800093"/>
    </source>
</evidence>
<feature type="domain" description="Protein kinase" evidence="2">
    <location>
        <begin position="1"/>
        <end position="169"/>
    </location>
</feature>